<dbReference type="Proteomes" id="UP000234275">
    <property type="component" value="Unassembled WGS sequence"/>
</dbReference>
<gene>
    <name evidence="14" type="ORF">P170DRAFT_442677</name>
</gene>
<comment type="similarity">
    <text evidence="4">Belongs to the mannose-6-phosphate isomerase type 1 family.</text>
</comment>
<sequence length="409" mass="44685">MADSIVQLKCECKHDPWGKKGNDSIAGQLWSKTPGTEGLKDDETYSEMWIGTYPTVPSRLLSTGELLSDYLKKNPQLVGKATLEKSGAEIPFLPKILSFAKALPLQIHPDKSLAEKLHAQDPHQFGDANHKPEIAIALSHFELFAGFKPLSQIGSIMALPPLSRYLPSQSAPVHHTEFTDSDLRQICQTFLSLQPNIVSQTISELQALPEAQFGPSNAYIPSLLRRLRAQYTEYDNGTLVAALLMNYMAIGPGEAVCVPADSVHAWLSGDIVECMARSDNVLNTGFCPRPDRDSVGLFAKALSFKPHGVGEVVLRRQKSGKGLLGRSDVYAPPFGEFNVLATWLGGGEVERHEAIGGPSLLVVTKGEGRMKGEGKEWEVKEGAVFFIGQGVELEFESLKGLALYRPYAE</sequence>
<evidence type="ECO:0000256" key="6">
    <source>
        <dbReference type="ARBA" id="ARBA00018236"/>
    </source>
</evidence>
<dbReference type="EMBL" id="MSFO01000001">
    <property type="protein sequence ID" value="PLB54600.1"/>
    <property type="molecule type" value="Genomic_DNA"/>
</dbReference>
<dbReference type="GO" id="GO:0008270">
    <property type="term" value="F:zinc ion binding"/>
    <property type="evidence" value="ECO:0007669"/>
    <property type="project" value="InterPro"/>
</dbReference>
<evidence type="ECO:0000256" key="4">
    <source>
        <dbReference type="ARBA" id="ARBA00010772"/>
    </source>
</evidence>
<name>A0A2I2GNZ8_9EURO</name>
<comment type="cofactor">
    <cofactor evidence="12">
        <name>Zn(2+)</name>
        <dbReference type="ChEBI" id="CHEBI:29105"/>
    </cofactor>
    <text evidence="12">Binds 1 zinc ion per subunit.</text>
</comment>
<evidence type="ECO:0000313" key="14">
    <source>
        <dbReference type="EMBL" id="PLB54600.1"/>
    </source>
</evidence>
<evidence type="ECO:0000256" key="1">
    <source>
        <dbReference type="ARBA" id="ARBA00000757"/>
    </source>
</evidence>
<dbReference type="OrthoDB" id="6605218at2759"/>
<dbReference type="InterPro" id="IPR016305">
    <property type="entry name" value="Mannose-6-P_Isomerase"/>
</dbReference>
<dbReference type="GO" id="GO:0009298">
    <property type="term" value="P:GDP-mannose biosynthetic process"/>
    <property type="evidence" value="ECO:0007669"/>
    <property type="project" value="UniProtKB-UniPathway"/>
</dbReference>
<evidence type="ECO:0000259" key="13">
    <source>
        <dbReference type="Pfam" id="PF20511"/>
    </source>
</evidence>
<dbReference type="InterPro" id="IPR014710">
    <property type="entry name" value="RmlC-like_jellyroll"/>
</dbReference>
<feature type="binding site" evidence="12">
    <location>
        <position position="106"/>
    </location>
    <ligand>
        <name>Zn(2+)</name>
        <dbReference type="ChEBI" id="CHEBI:29105"/>
    </ligand>
</feature>
<dbReference type="CDD" id="cd07011">
    <property type="entry name" value="cupin_PMI_type_I_N"/>
    <property type="match status" value="1"/>
</dbReference>
<dbReference type="AlphaFoldDB" id="A0A2I2GNZ8"/>
<organism evidence="14 15">
    <name type="scientific">Aspergillus steynii IBT 23096</name>
    <dbReference type="NCBI Taxonomy" id="1392250"/>
    <lineage>
        <taxon>Eukaryota</taxon>
        <taxon>Fungi</taxon>
        <taxon>Dikarya</taxon>
        <taxon>Ascomycota</taxon>
        <taxon>Pezizomycotina</taxon>
        <taxon>Eurotiomycetes</taxon>
        <taxon>Eurotiomycetidae</taxon>
        <taxon>Eurotiales</taxon>
        <taxon>Aspergillaceae</taxon>
        <taxon>Aspergillus</taxon>
        <taxon>Aspergillus subgen. Circumdati</taxon>
    </lineage>
</organism>
<evidence type="ECO:0000256" key="3">
    <source>
        <dbReference type="ARBA" id="ARBA00004666"/>
    </source>
</evidence>
<feature type="binding site" evidence="12">
    <location>
        <position position="108"/>
    </location>
    <ligand>
        <name>Zn(2+)</name>
        <dbReference type="ChEBI" id="CHEBI:29105"/>
    </ligand>
</feature>
<evidence type="ECO:0000256" key="7">
    <source>
        <dbReference type="ARBA" id="ARBA00022723"/>
    </source>
</evidence>
<dbReference type="RefSeq" id="XP_024709902.1">
    <property type="nucleotide sequence ID" value="XM_024850475.1"/>
</dbReference>
<dbReference type="InterPro" id="IPR046457">
    <property type="entry name" value="PMI_typeI_cat"/>
</dbReference>
<comment type="pathway">
    <text evidence="3">Nucleotide-sugar biosynthesis; GDP-alpha-D-mannose biosynthesis; alpha-D-mannose 1-phosphate from D-fructose 6-phosphate: step 1/2.</text>
</comment>
<comment type="caution">
    <text evidence="14">The sequence shown here is derived from an EMBL/GenBank/DDBJ whole genome shotgun (WGS) entry which is preliminary data.</text>
</comment>
<comment type="function">
    <text evidence="2">Involved in the synthesis of the GDP-mannose and dolichol-phosphate-mannose required for a number of critical mannosyl transfer reactions.</text>
</comment>
<dbReference type="SUPFAM" id="SSF51182">
    <property type="entry name" value="RmlC-like cupins"/>
    <property type="match status" value="1"/>
</dbReference>
<proteinExistence type="inferred from homology"/>
<evidence type="ECO:0000256" key="10">
    <source>
        <dbReference type="ARBA" id="ARBA00029741"/>
    </source>
</evidence>
<keyword evidence="7 12" id="KW-0479">Metal-binding</keyword>
<keyword evidence="9 14" id="KW-0413">Isomerase</keyword>
<dbReference type="Gene3D" id="2.60.120.10">
    <property type="entry name" value="Jelly Rolls"/>
    <property type="match status" value="2"/>
</dbReference>
<evidence type="ECO:0000256" key="9">
    <source>
        <dbReference type="ARBA" id="ARBA00023235"/>
    </source>
</evidence>
<evidence type="ECO:0000256" key="2">
    <source>
        <dbReference type="ARBA" id="ARBA00002564"/>
    </source>
</evidence>
<dbReference type="VEuPathDB" id="FungiDB:P170DRAFT_442677"/>
<evidence type="ECO:0000256" key="11">
    <source>
        <dbReference type="ARBA" id="ARBA00030762"/>
    </source>
</evidence>
<dbReference type="NCBIfam" id="TIGR00218">
    <property type="entry name" value="manA"/>
    <property type="match status" value="1"/>
</dbReference>
<dbReference type="PRINTS" id="PR00714">
    <property type="entry name" value="MAN6PISMRASE"/>
</dbReference>
<reference evidence="14 15" key="1">
    <citation type="submission" date="2016-12" db="EMBL/GenBank/DDBJ databases">
        <title>The genomes of Aspergillus section Nigri reveals drivers in fungal speciation.</title>
        <authorList>
            <consortium name="DOE Joint Genome Institute"/>
            <person name="Vesth T.C."/>
            <person name="Nybo J."/>
            <person name="Theobald S."/>
            <person name="Brandl J."/>
            <person name="Frisvad J.C."/>
            <person name="Nielsen K.F."/>
            <person name="Lyhne E.K."/>
            <person name="Kogle M.E."/>
            <person name="Kuo A."/>
            <person name="Riley R."/>
            <person name="Clum A."/>
            <person name="Nolan M."/>
            <person name="Lipzen A."/>
            <person name="Salamov A."/>
            <person name="Henrissat B."/>
            <person name="Wiebenga A."/>
            <person name="De Vries R.P."/>
            <person name="Grigoriev I.V."/>
            <person name="Mortensen U.H."/>
            <person name="Andersen M.R."/>
            <person name="Baker S.E."/>
        </authorList>
    </citation>
    <scope>NUCLEOTIDE SEQUENCE [LARGE SCALE GENOMIC DNA]</scope>
    <source>
        <strain evidence="14 15">IBT 23096</strain>
    </source>
</reference>
<dbReference type="Pfam" id="PF20511">
    <property type="entry name" value="PMI_typeI_cat"/>
    <property type="match status" value="1"/>
</dbReference>
<evidence type="ECO:0000256" key="8">
    <source>
        <dbReference type="ARBA" id="ARBA00022833"/>
    </source>
</evidence>
<accession>A0A2I2GNZ8</accession>
<comment type="catalytic activity">
    <reaction evidence="1">
        <text>D-mannose 6-phosphate = D-fructose 6-phosphate</text>
        <dbReference type="Rhea" id="RHEA:12356"/>
        <dbReference type="ChEBI" id="CHEBI:58735"/>
        <dbReference type="ChEBI" id="CHEBI:61527"/>
        <dbReference type="EC" id="5.3.1.8"/>
    </reaction>
</comment>
<dbReference type="GO" id="GO:0005829">
    <property type="term" value="C:cytosol"/>
    <property type="evidence" value="ECO:0007669"/>
    <property type="project" value="TreeGrafter"/>
</dbReference>
<dbReference type="GeneID" id="36558174"/>
<dbReference type="PANTHER" id="PTHR10309">
    <property type="entry name" value="MANNOSE-6-PHOSPHATE ISOMERASE"/>
    <property type="match status" value="1"/>
</dbReference>
<dbReference type="InterPro" id="IPR011051">
    <property type="entry name" value="RmlC_Cupin_sf"/>
</dbReference>
<feature type="binding site" evidence="12">
    <location>
        <position position="264"/>
    </location>
    <ligand>
        <name>Zn(2+)</name>
        <dbReference type="ChEBI" id="CHEBI:29105"/>
    </ligand>
</feature>
<dbReference type="EC" id="5.3.1.8" evidence="5"/>
<evidence type="ECO:0000313" key="15">
    <source>
        <dbReference type="Proteomes" id="UP000234275"/>
    </source>
</evidence>
<evidence type="ECO:0000256" key="12">
    <source>
        <dbReference type="PIRSR" id="PIRSR001480-2"/>
    </source>
</evidence>
<dbReference type="InterPro" id="IPR001250">
    <property type="entry name" value="Man6P_Isoase-1"/>
</dbReference>
<keyword evidence="8 12" id="KW-0862">Zinc</keyword>
<evidence type="ECO:0000256" key="5">
    <source>
        <dbReference type="ARBA" id="ARBA00011956"/>
    </source>
</evidence>
<feature type="domain" description="Phosphomannose isomerase type I catalytic" evidence="13">
    <location>
        <begin position="6"/>
        <end position="150"/>
    </location>
</feature>
<feature type="binding site" evidence="12">
    <location>
        <position position="133"/>
    </location>
    <ligand>
        <name>Zn(2+)</name>
        <dbReference type="ChEBI" id="CHEBI:29105"/>
    </ligand>
</feature>
<keyword evidence="15" id="KW-1185">Reference proteome</keyword>
<dbReference type="GO" id="GO:0005975">
    <property type="term" value="P:carbohydrate metabolic process"/>
    <property type="evidence" value="ECO:0007669"/>
    <property type="project" value="InterPro"/>
</dbReference>
<dbReference type="Gene3D" id="1.10.441.10">
    <property type="entry name" value="Phosphomannose Isomerase, domain 2"/>
    <property type="match status" value="1"/>
</dbReference>
<dbReference type="PIRSF" id="PIRSF001480">
    <property type="entry name" value="Mannose-6-phosphate_isomerase"/>
    <property type="match status" value="1"/>
</dbReference>
<protein>
    <recommendedName>
        <fullName evidence="6">Mannose-6-phosphate isomerase</fullName>
        <ecNumber evidence="5">5.3.1.8</ecNumber>
    </recommendedName>
    <alternativeName>
        <fullName evidence="10">Phosphohexomutase</fullName>
    </alternativeName>
    <alternativeName>
        <fullName evidence="11">Phosphomannose isomerase</fullName>
    </alternativeName>
</protein>
<dbReference type="UniPathway" id="UPA00126">
    <property type="reaction ID" value="UER00423"/>
</dbReference>
<dbReference type="GO" id="GO:0004476">
    <property type="term" value="F:mannose-6-phosphate isomerase activity"/>
    <property type="evidence" value="ECO:0007669"/>
    <property type="project" value="UniProtKB-EC"/>
</dbReference>
<dbReference type="STRING" id="1392250.A0A2I2GNZ8"/>
<dbReference type="PANTHER" id="PTHR10309:SF4">
    <property type="entry name" value="MANNOSE-6-PHOSPHATE ISOMERASE"/>
    <property type="match status" value="1"/>
</dbReference>